<dbReference type="Gene3D" id="3.50.50.60">
    <property type="entry name" value="FAD/NAD(P)-binding domain"/>
    <property type="match status" value="1"/>
</dbReference>
<gene>
    <name evidence="2" type="ORF">GCM10010832_06500</name>
</gene>
<keyword evidence="3" id="KW-1185">Reference proteome</keyword>
<reference evidence="3" key="1">
    <citation type="journal article" date="2019" name="Int. J. Syst. Evol. Microbiol.">
        <title>The Global Catalogue of Microorganisms (GCM) 10K type strain sequencing project: providing services to taxonomists for standard genome sequencing and annotation.</title>
        <authorList>
            <consortium name="The Broad Institute Genomics Platform"/>
            <consortium name="The Broad Institute Genome Sequencing Center for Infectious Disease"/>
            <person name="Wu L."/>
            <person name="Ma J."/>
        </authorList>
    </citation>
    <scope>NUCLEOTIDE SEQUENCE [LARGE SCALE GENOMIC DNA]</scope>
    <source>
        <strain evidence="3">CGMCC 1.12931</strain>
    </source>
</reference>
<dbReference type="InterPro" id="IPR036188">
    <property type="entry name" value="FAD/NAD-bd_sf"/>
</dbReference>
<name>A0ABQ1SEY7_9FLAO</name>
<dbReference type="InterPro" id="IPR050407">
    <property type="entry name" value="Geranylgeranyl_reductase"/>
</dbReference>
<dbReference type="Pfam" id="PF01494">
    <property type="entry name" value="FAD_binding_3"/>
    <property type="match status" value="1"/>
</dbReference>
<proteinExistence type="predicted"/>
<evidence type="ECO:0000313" key="2">
    <source>
        <dbReference type="EMBL" id="GGE28533.1"/>
    </source>
</evidence>
<dbReference type="Proteomes" id="UP000599179">
    <property type="component" value="Unassembled WGS sequence"/>
</dbReference>
<accession>A0ABQ1SEY7</accession>
<dbReference type="PANTHER" id="PTHR42685">
    <property type="entry name" value="GERANYLGERANYL DIPHOSPHATE REDUCTASE"/>
    <property type="match status" value="1"/>
</dbReference>
<dbReference type="InterPro" id="IPR002938">
    <property type="entry name" value="FAD-bd"/>
</dbReference>
<sequence length="373" mass="42615">MKQRDVIVIGGGLAGLTAAIHLAKNGLSVLVFERHAYPKHKVCGEYVSNEVIPYLNSLGVNLNQLPLPQINQLLITTSTGKEINQDLPLGGFGISRYAFDELLYQKAKELKVDFIFEKVKDVVVMEEMYSVSTRNDSFTAKLVLGCFGKRSNLDQHFNRNFINKPAHWVGIKAHYKHPNFPVNKVELHNFDGGYCGLSLTETNYVNVCYLAKYKSFKQYKNIEDFNENVLRKNKHLNRFFNEAELAFDKHLAIAQVSFEKKERVENDMLMLGDTAGLIHPLCGNGMAMAIHSAKLASEEVLAFQKHQSKPILFENYTQKWKMNFESRMKFGNYFQKLFMHQKLTNFGMAIGSKMPFLVEKMIQKTHGKPIECS</sequence>
<dbReference type="PANTHER" id="PTHR42685:SF22">
    <property type="entry name" value="CONDITIONED MEDIUM FACTOR RECEPTOR 1"/>
    <property type="match status" value="1"/>
</dbReference>
<dbReference type="EMBL" id="BMGM01000002">
    <property type="protein sequence ID" value="GGE28533.1"/>
    <property type="molecule type" value="Genomic_DNA"/>
</dbReference>
<dbReference type="RefSeq" id="WP_188457653.1">
    <property type="nucleotide sequence ID" value="NZ_BMGM01000002.1"/>
</dbReference>
<feature type="domain" description="FAD-binding" evidence="1">
    <location>
        <begin position="5"/>
        <end position="319"/>
    </location>
</feature>
<protein>
    <recommendedName>
        <fullName evidence="1">FAD-binding domain-containing protein</fullName>
    </recommendedName>
</protein>
<organism evidence="2 3">
    <name type="scientific">Psychroflexus planctonicus</name>
    <dbReference type="NCBI Taxonomy" id="1526575"/>
    <lineage>
        <taxon>Bacteria</taxon>
        <taxon>Pseudomonadati</taxon>
        <taxon>Bacteroidota</taxon>
        <taxon>Flavobacteriia</taxon>
        <taxon>Flavobacteriales</taxon>
        <taxon>Flavobacteriaceae</taxon>
        <taxon>Psychroflexus</taxon>
    </lineage>
</organism>
<dbReference type="PRINTS" id="PR00420">
    <property type="entry name" value="RNGMNOXGNASE"/>
</dbReference>
<evidence type="ECO:0000313" key="3">
    <source>
        <dbReference type="Proteomes" id="UP000599179"/>
    </source>
</evidence>
<evidence type="ECO:0000259" key="1">
    <source>
        <dbReference type="Pfam" id="PF01494"/>
    </source>
</evidence>
<dbReference type="SUPFAM" id="SSF51905">
    <property type="entry name" value="FAD/NAD(P)-binding domain"/>
    <property type="match status" value="1"/>
</dbReference>
<comment type="caution">
    <text evidence="2">The sequence shown here is derived from an EMBL/GenBank/DDBJ whole genome shotgun (WGS) entry which is preliminary data.</text>
</comment>